<dbReference type="SUPFAM" id="SSF56112">
    <property type="entry name" value="Protein kinase-like (PK-like)"/>
    <property type="match status" value="1"/>
</dbReference>
<evidence type="ECO:0000259" key="3">
    <source>
        <dbReference type="Pfam" id="PF03109"/>
    </source>
</evidence>
<feature type="compositionally biased region" description="Polar residues" evidence="2">
    <location>
        <begin position="25"/>
        <end position="39"/>
    </location>
</feature>
<dbReference type="Proteomes" id="UP001465976">
    <property type="component" value="Unassembled WGS sequence"/>
</dbReference>
<dbReference type="InterPro" id="IPR011009">
    <property type="entry name" value="Kinase-like_dom_sf"/>
</dbReference>
<feature type="domain" description="ABC1 atypical kinase-like" evidence="3">
    <location>
        <begin position="145"/>
        <end position="441"/>
    </location>
</feature>
<feature type="region of interest" description="Disordered" evidence="2">
    <location>
        <begin position="20"/>
        <end position="40"/>
    </location>
</feature>
<dbReference type="Pfam" id="PF03109">
    <property type="entry name" value="ABC1"/>
    <property type="match status" value="1"/>
</dbReference>
<accession>A0ABR3ETS0</accession>
<dbReference type="PANTHER" id="PTHR43173:SF37">
    <property type="entry name" value="ABC1 FAMILY PROTEIN C10F6.14C"/>
    <property type="match status" value="1"/>
</dbReference>
<name>A0ABR3ETS0_9AGAR</name>
<organism evidence="4 5">
    <name type="scientific">Marasmius crinis-equi</name>
    <dbReference type="NCBI Taxonomy" id="585013"/>
    <lineage>
        <taxon>Eukaryota</taxon>
        <taxon>Fungi</taxon>
        <taxon>Dikarya</taxon>
        <taxon>Basidiomycota</taxon>
        <taxon>Agaricomycotina</taxon>
        <taxon>Agaricomycetes</taxon>
        <taxon>Agaricomycetidae</taxon>
        <taxon>Agaricales</taxon>
        <taxon>Marasmiineae</taxon>
        <taxon>Marasmiaceae</taxon>
        <taxon>Marasmius</taxon>
    </lineage>
</organism>
<dbReference type="PANTHER" id="PTHR43173">
    <property type="entry name" value="ABC1 FAMILY PROTEIN"/>
    <property type="match status" value="1"/>
</dbReference>
<comment type="caution">
    <text evidence="4">The sequence shown here is derived from an EMBL/GenBank/DDBJ whole genome shotgun (WGS) entry which is preliminary data.</text>
</comment>
<reference evidence="4 5" key="1">
    <citation type="submission" date="2024-02" db="EMBL/GenBank/DDBJ databases">
        <title>A draft genome for the cacao thread blight pathogen Marasmius crinis-equi.</title>
        <authorList>
            <person name="Cohen S.P."/>
            <person name="Baruah I.K."/>
            <person name="Amoako-Attah I."/>
            <person name="Bukari Y."/>
            <person name="Meinhardt L.W."/>
            <person name="Bailey B.A."/>
        </authorList>
    </citation>
    <scope>NUCLEOTIDE SEQUENCE [LARGE SCALE GENOMIC DNA]</scope>
    <source>
        <strain evidence="4 5">GH-76</strain>
    </source>
</reference>
<dbReference type="InterPro" id="IPR051130">
    <property type="entry name" value="Mito_struct-func_regulator"/>
</dbReference>
<evidence type="ECO:0000313" key="4">
    <source>
        <dbReference type="EMBL" id="KAL0566295.1"/>
    </source>
</evidence>
<evidence type="ECO:0000256" key="2">
    <source>
        <dbReference type="SAM" id="MobiDB-lite"/>
    </source>
</evidence>
<evidence type="ECO:0000313" key="5">
    <source>
        <dbReference type="Proteomes" id="UP001465976"/>
    </source>
</evidence>
<dbReference type="CDD" id="cd13969">
    <property type="entry name" value="ADCK1-like"/>
    <property type="match status" value="1"/>
</dbReference>
<dbReference type="EMBL" id="JBAHYK010001943">
    <property type="protein sequence ID" value="KAL0566295.1"/>
    <property type="molecule type" value="Genomic_DNA"/>
</dbReference>
<dbReference type="InterPro" id="IPR045307">
    <property type="entry name" value="ADCK1_dom"/>
</dbReference>
<dbReference type="InterPro" id="IPR004147">
    <property type="entry name" value="ABC1_dom"/>
</dbReference>
<evidence type="ECO:0000256" key="1">
    <source>
        <dbReference type="ARBA" id="ARBA00009670"/>
    </source>
</evidence>
<proteinExistence type="inferred from homology"/>
<keyword evidence="5" id="KW-1185">Reference proteome</keyword>
<gene>
    <name evidence="4" type="ORF">V5O48_015718</name>
</gene>
<protein>
    <recommendedName>
        <fullName evidence="3">ABC1 atypical kinase-like domain-containing protein</fullName>
    </recommendedName>
</protein>
<comment type="similarity">
    <text evidence="1">Belongs to the protein kinase superfamily. ADCK protein kinase family.</text>
</comment>
<sequence length="630" mass="71640">MSTRSFLTGFTRRYPKIASRGYKSATRTTSGTNGKSHTTPLGRYARRTGYVLVGLGTVCGIDYQFNASAIIRNARTMWTCAMITLDYKFNFTEAKNDKIPELHERVANRIYNLFTANGGAYIKVGQALAANSAFLPKPVQEKFGKLFDDAPQVPYSEVLEVFQAEFGRPPDGPNGIFEVFEKKAVASASIAQVHKAKLKPEEGDTEEKWVAVKIQKPAVAKQMEWDLGAYRLVMWMFENWAFDLPVYFVVDFVSDHIRRELDFVLEAENARQTEKFVASEPRLSENVHIPKVYDQFTTKRVLTAEWIDGVRLSDRAGIRRLVGAEKDLIVAKAPVPSSVDSPDDPPPTSFAYPAKPLKGGVHFIMQTMVELFSAQMFSWGWVHCDPHPGNVIIRPNPNDPTRPQLVLLDHGLYVRVNEEFRREWSALWKGLLTADYATVERTTKKWGVGLPDMFASVTLAKPIKLSRKDRDLSAEQQKLKKELTEYLSMSQYEQSLVMKKKLKAFLTDTDRMPKELIFLLRNMRIVQGNNQSFGSPVNRIKITGYWAARSLTRRSDLTFPERIREYASHVAFLSVMMSLDIAFWTTRIKQWLWAKFGRITDSFEDELDKAMRGVMKGNLGMDVDSGVFNG</sequence>